<reference evidence="13" key="1">
    <citation type="journal article" date="2019" name="Int. J. Syst. Evol. Microbiol.">
        <title>The Global Catalogue of Microorganisms (GCM) 10K type strain sequencing project: providing services to taxonomists for standard genome sequencing and annotation.</title>
        <authorList>
            <consortium name="The Broad Institute Genomics Platform"/>
            <consortium name="The Broad Institute Genome Sequencing Center for Infectious Disease"/>
            <person name="Wu L."/>
            <person name="Ma J."/>
        </authorList>
    </citation>
    <scope>NUCLEOTIDE SEQUENCE [LARGE SCALE GENOMIC DNA]</scope>
    <source>
        <strain evidence="13">JCM 18055</strain>
    </source>
</reference>
<comment type="function">
    <text evidence="10">Catalyzes the condensation of para-aminobenzoate (pABA) with 6-hydroxymethyl-7,8-dihydropterin diphosphate (DHPt-PP) to form 7,8-dihydropteroate (H2Pte), the immediate precursor of folate derivatives.</text>
</comment>
<comment type="pathway">
    <text evidence="3 10">Cofactor biosynthesis; tetrahydrofolate biosynthesis; 7,8-dihydrofolate from 2-amino-4-hydroxy-6-hydroxymethyl-7,8-dihydropteridine diphosphate and 4-aminobenzoate: step 1/2.</text>
</comment>
<sequence length="286" mass="30029">MTVTDLPRTRPAVPGVTSLLQRLRGPQPLVCGILNVTPDSFSDGGAFVDRDAAVARGLGMVAEGADLIDIGGESTRPGARPPGVAEELDRVVPVVEALAARVSVPLSVDTSRPEVMRAAVRAGAALVNDVRALRHPGAVGTAAELDVPVCLTHMPRPPHLMQRDPRYGDVLADVRAFLRARIDACLEAGIRPEHLIVDPGFGFGKTLEHNLALLGSLRAFTELGAPIMVGLSRKAMLGRITGRPVDRREAASVAAALLAVQRGARIVRVHDVAPTVDALAVLEALG</sequence>
<evidence type="ECO:0000256" key="3">
    <source>
        <dbReference type="ARBA" id="ARBA00004763"/>
    </source>
</evidence>
<evidence type="ECO:0000259" key="11">
    <source>
        <dbReference type="PROSITE" id="PS50972"/>
    </source>
</evidence>
<organism evidence="12 13">
    <name type="scientific">Pseudonocardia yuanmonensis</name>
    <dbReference type="NCBI Taxonomy" id="1095914"/>
    <lineage>
        <taxon>Bacteria</taxon>
        <taxon>Bacillati</taxon>
        <taxon>Actinomycetota</taxon>
        <taxon>Actinomycetes</taxon>
        <taxon>Pseudonocardiales</taxon>
        <taxon>Pseudonocardiaceae</taxon>
        <taxon>Pseudonocardia</taxon>
    </lineage>
</organism>
<comment type="catalytic activity">
    <reaction evidence="1">
        <text>(7,8-dihydropterin-6-yl)methyl diphosphate + 4-aminobenzoate = 7,8-dihydropteroate + diphosphate</text>
        <dbReference type="Rhea" id="RHEA:19949"/>
        <dbReference type="ChEBI" id="CHEBI:17836"/>
        <dbReference type="ChEBI" id="CHEBI:17839"/>
        <dbReference type="ChEBI" id="CHEBI:33019"/>
        <dbReference type="ChEBI" id="CHEBI:72950"/>
        <dbReference type="EC" id="2.5.1.15"/>
    </reaction>
</comment>
<keyword evidence="6 10" id="KW-0808">Transferase</keyword>
<dbReference type="InterPro" id="IPR006390">
    <property type="entry name" value="DHP_synth_dom"/>
</dbReference>
<dbReference type="InterPro" id="IPR011005">
    <property type="entry name" value="Dihydropteroate_synth-like_sf"/>
</dbReference>
<dbReference type="PANTHER" id="PTHR20941">
    <property type="entry name" value="FOLATE SYNTHESIS PROTEINS"/>
    <property type="match status" value="1"/>
</dbReference>
<dbReference type="NCBIfam" id="TIGR01496">
    <property type="entry name" value="DHPS"/>
    <property type="match status" value="1"/>
</dbReference>
<protein>
    <recommendedName>
        <fullName evidence="5 10">Dihydropteroate synthase</fullName>
        <shortName evidence="10">DHPS</shortName>
        <ecNumber evidence="5 10">2.5.1.15</ecNumber>
    </recommendedName>
    <alternativeName>
        <fullName evidence="10">Dihydropteroate pyrophosphorylase</fullName>
    </alternativeName>
</protein>
<keyword evidence="7 10" id="KW-0479">Metal-binding</keyword>
<evidence type="ECO:0000256" key="1">
    <source>
        <dbReference type="ARBA" id="ARBA00000012"/>
    </source>
</evidence>
<evidence type="ECO:0000256" key="10">
    <source>
        <dbReference type="RuleBase" id="RU361205"/>
    </source>
</evidence>
<dbReference type="InterPro" id="IPR000489">
    <property type="entry name" value="Pterin-binding_dom"/>
</dbReference>
<dbReference type="InterPro" id="IPR045031">
    <property type="entry name" value="DHP_synth-like"/>
</dbReference>
<comment type="caution">
    <text evidence="12">The sequence shown here is derived from an EMBL/GenBank/DDBJ whole genome shotgun (WGS) entry which is preliminary data.</text>
</comment>
<name>A0ABP8XTI9_9PSEU</name>
<dbReference type="CDD" id="cd00739">
    <property type="entry name" value="DHPS"/>
    <property type="match status" value="1"/>
</dbReference>
<evidence type="ECO:0000313" key="13">
    <source>
        <dbReference type="Proteomes" id="UP001500325"/>
    </source>
</evidence>
<dbReference type="SUPFAM" id="SSF51717">
    <property type="entry name" value="Dihydropteroate synthetase-like"/>
    <property type="match status" value="1"/>
</dbReference>
<dbReference type="EMBL" id="BAABIC010000044">
    <property type="protein sequence ID" value="GAA4714659.1"/>
    <property type="molecule type" value="Genomic_DNA"/>
</dbReference>
<comment type="similarity">
    <text evidence="4 10">Belongs to the DHPS family.</text>
</comment>
<keyword evidence="13" id="KW-1185">Reference proteome</keyword>
<dbReference type="RefSeq" id="WP_345384868.1">
    <property type="nucleotide sequence ID" value="NZ_BAABIC010000044.1"/>
</dbReference>
<dbReference type="EC" id="2.5.1.15" evidence="5 10"/>
<dbReference type="PANTHER" id="PTHR20941:SF1">
    <property type="entry name" value="FOLIC ACID SYNTHESIS PROTEIN FOL1"/>
    <property type="match status" value="1"/>
</dbReference>
<evidence type="ECO:0000256" key="7">
    <source>
        <dbReference type="ARBA" id="ARBA00022723"/>
    </source>
</evidence>
<evidence type="ECO:0000256" key="2">
    <source>
        <dbReference type="ARBA" id="ARBA00001946"/>
    </source>
</evidence>
<evidence type="ECO:0000313" key="12">
    <source>
        <dbReference type="EMBL" id="GAA4714659.1"/>
    </source>
</evidence>
<feature type="domain" description="Pterin-binding" evidence="11">
    <location>
        <begin position="28"/>
        <end position="280"/>
    </location>
</feature>
<dbReference type="Gene3D" id="3.20.20.20">
    <property type="entry name" value="Dihydropteroate synthase-like"/>
    <property type="match status" value="1"/>
</dbReference>
<evidence type="ECO:0000256" key="4">
    <source>
        <dbReference type="ARBA" id="ARBA00009503"/>
    </source>
</evidence>
<dbReference type="Proteomes" id="UP001500325">
    <property type="component" value="Unassembled WGS sequence"/>
</dbReference>
<evidence type="ECO:0000256" key="5">
    <source>
        <dbReference type="ARBA" id="ARBA00012458"/>
    </source>
</evidence>
<evidence type="ECO:0000256" key="8">
    <source>
        <dbReference type="ARBA" id="ARBA00022842"/>
    </source>
</evidence>
<dbReference type="PROSITE" id="PS00793">
    <property type="entry name" value="DHPS_2"/>
    <property type="match status" value="1"/>
</dbReference>
<evidence type="ECO:0000256" key="9">
    <source>
        <dbReference type="ARBA" id="ARBA00022909"/>
    </source>
</evidence>
<dbReference type="PROSITE" id="PS00792">
    <property type="entry name" value="DHPS_1"/>
    <property type="match status" value="1"/>
</dbReference>
<comment type="cofactor">
    <cofactor evidence="2 10">
        <name>Mg(2+)</name>
        <dbReference type="ChEBI" id="CHEBI:18420"/>
    </cofactor>
</comment>
<proteinExistence type="inferred from homology"/>
<keyword evidence="8 10" id="KW-0460">Magnesium</keyword>
<evidence type="ECO:0000256" key="6">
    <source>
        <dbReference type="ARBA" id="ARBA00022679"/>
    </source>
</evidence>
<accession>A0ABP8XTI9</accession>
<dbReference type="PROSITE" id="PS50972">
    <property type="entry name" value="PTERIN_BINDING"/>
    <property type="match status" value="1"/>
</dbReference>
<keyword evidence="9 10" id="KW-0289">Folate biosynthesis</keyword>
<dbReference type="Pfam" id="PF00809">
    <property type="entry name" value="Pterin_bind"/>
    <property type="match status" value="1"/>
</dbReference>
<gene>
    <name evidence="12" type="primary">folP_3</name>
    <name evidence="12" type="ORF">GCM10023215_67320</name>
</gene>